<evidence type="ECO:0000313" key="2">
    <source>
        <dbReference type="Proteomes" id="UP000028401"/>
    </source>
</evidence>
<proteinExistence type="predicted"/>
<protein>
    <submittedName>
        <fullName evidence="1">Uncharacterized protein</fullName>
    </submittedName>
</protein>
<dbReference type="EMBL" id="AZSI01000242">
    <property type="protein sequence ID" value="KEY61039.1"/>
    <property type="molecule type" value="Genomic_DNA"/>
</dbReference>
<reference evidence="1 2" key="1">
    <citation type="submission" date="2014-06" db="EMBL/GenBank/DDBJ databases">
        <title>Draft genome sequence of the putrescine producing strain Lactococcus lactis subsp cremoris GE214.</title>
        <authorList>
            <person name="Ladero V."/>
            <person name="Linares D.M."/>
            <person name="del Rio B."/>
            <person name="Mayo B."/>
            <person name="Martin M.C."/>
            <person name="Fernandez M."/>
            <person name="Alvarez M.A."/>
        </authorList>
    </citation>
    <scope>NUCLEOTIDE SEQUENCE [LARGE SCALE GENOMIC DNA]</scope>
    <source>
        <strain evidence="1 2">GE214</strain>
    </source>
</reference>
<accession>A0A084A6W0</accession>
<name>A0A084A6W0_LACLC</name>
<dbReference type="Proteomes" id="UP000028401">
    <property type="component" value="Unassembled WGS sequence"/>
</dbReference>
<evidence type="ECO:0000313" key="1">
    <source>
        <dbReference type="EMBL" id="KEY61039.1"/>
    </source>
</evidence>
<organism evidence="1 2">
    <name type="scientific">Lactococcus cremoris subsp. cremoris GE214</name>
    <dbReference type="NCBI Taxonomy" id="1415168"/>
    <lineage>
        <taxon>Bacteria</taxon>
        <taxon>Bacillati</taxon>
        <taxon>Bacillota</taxon>
        <taxon>Bacilli</taxon>
        <taxon>Lactobacillales</taxon>
        <taxon>Streptococcaceae</taxon>
        <taxon>Lactococcus</taxon>
        <taxon>Lactococcus cremoris subsp. cremoris</taxon>
    </lineage>
</organism>
<gene>
    <name evidence="1" type="ORF">U725_02829</name>
</gene>
<dbReference type="AlphaFoldDB" id="A0A084A6W0"/>
<comment type="caution">
    <text evidence="1">The sequence shown here is derived from an EMBL/GenBank/DDBJ whole genome shotgun (WGS) entry which is preliminary data.</text>
</comment>
<sequence>MNLNISQHSPKGSKNNQGENACVKRLVAIHYKHIPLVLFSAFRINQCLEMLRLRLYSKPQILGVQKI</sequence>